<dbReference type="SUPFAM" id="SSF52833">
    <property type="entry name" value="Thioredoxin-like"/>
    <property type="match status" value="1"/>
</dbReference>
<feature type="domain" description="Thioredoxin" evidence="7">
    <location>
        <begin position="18"/>
        <end position="169"/>
    </location>
</feature>
<evidence type="ECO:0000256" key="6">
    <source>
        <dbReference type="HAMAP-Rule" id="MF_00269"/>
    </source>
</evidence>
<dbReference type="GeneID" id="74902454"/>
<dbReference type="Proteomes" id="UP000336646">
    <property type="component" value="Unassembled WGS sequence"/>
</dbReference>
<dbReference type="PANTHER" id="PTHR43110">
    <property type="entry name" value="THIOL PEROXIDASE"/>
    <property type="match status" value="1"/>
</dbReference>
<evidence type="ECO:0000313" key="10">
    <source>
        <dbReference type="Proteomes" id="UP000336646"/>
    </source>
</evidence>
<dbReference type="InterPro" id="IPR013740">
    <property type="entry name" value="Redoxin"/>
</dbReference>
<keyword evidence="2 6" id="KW-0049">Antioxidant</keyword>
<dbReference type="PROSITE" id="PS51352">
    <property type="entry name" value="THIOREDOXIN_2"/>
    <property type="match status" value="1"/>
</dbReference>
<evidence type="ECO:0000256" key="3">
    <source>
        <dbReference type="ARBA" id="ARBA00023002"/>
    </source>
</evidence>
<dbReference type="PANTHER" id="PTHR43110:SF1">
    <property type="entry name" value="THIOL PEROXIDASE"/>
    <property type="match status" value="1"/>
</dbReference>
<evidence type="ECO:0000313" key="11">
    <source>
        <dbReference type="Proteomes" id="UP000580709"/>
    </source>
</evidence>
<keyword evidence="4 6" id="KW-1015">Disulfide bond</keyword>
<dbReference type="InterPro" id="IPR036249">
    <property type="entry name" value="Thioredoxin-like_sf"/>
</dbReference>
<evidence type="ECO:0000313" key="8">
    <source>
        <dbReference type="EMBL" id="MBA4504062.1"/>
    </source>
</evidence>
<dbReference type="CDD" id="cd03014">
    <property type="entry name" value="PRX_Atyp2cys"/>
    <property type="match status" value="1"/>
</dbReference>
<evidence type="ECO:0000256" key="5">
    <source>
        <dbReference type="ARBA" id="ARBA00023284"/>
    </source>
</evidence>
<comment type="subunit">
    <text evidence="6">Homodimer.</text>
</comment>
<name>A0A6C1TYP1_9CORY</name>
<keyword evidence="11" id="KW-1185">Reference proteome</keyword>
<dbReference type="AlphaFoldDB" id="A0A6C1TYP1"/>
<dbReference type="Proteomes" id="UP000580709">
    <property type="component" value="Unassembled WGS sequence"/>
</dbReference>
<comment type="similarity">
    <text evidence="6">Belongs to the peroxiredoxin family. Tpx subfamily.</text>
</comment>
<feature type="active site" description="Cysteine sulfenic acid (-SOH) intermediate" evidence="6">
    <location>
        <position position="60"/>
    </location>
</feature>
<proteinExistence type="inferred from homology"/>
<evidence type="ECO:0000256" key="1">
    <source>
        <dbReference type="ARBA" id="ARBA00022559"/>
    </source>
</evidence>
<accession>A0A6C1TYP1</accession>
<dbReference type="InterPro" id="IPR002065">
    <property type="entry name" value="TPX"/>
</dbReference>
<keyword evidence="3 6" id="KW-0560">Oxidoreductase</keyword>
<keyword evidence="1 6" id="KW-0575">Peroxidase</keyword>
<organism evidence="9 10">
    <name type="scientific">Corynebacterium sanguinis</name>
    <dbReference type="NCBI Taxonomy" id="2594913"/>
    <lineage>
        <taxon>Bacteria</taxon>
        <taxon>Bacillati</taxon>
        <taxon>Actinomycetota</taxon>
        <taxon>Actinomycetes</taxon>
        <taxon>Mycobacteriales</taxon>
        <taxon>Corynebacteriaceae</taxon>
        <taxon>Corynebacterium</taxon>
    </lineage>
</organism>
<dbReference type="EC" id="1.11.1.24" evidence="6"/>
<feature type="disulfide bond" description="Redox-active" evidence="6">
    <location>
        <begin position="60"/>
        <end position="94"/>
    </location>
</feature>
<dbReference type="OrthoDB" id="9781543at2"/>
<dbReference type="EMBL" id="JACEOR010000072">
    <property type="protein sequence ID" value="MBA4504062.1"/>
    <property type="molecule type" value="Genomic_DNA"/>
</dbReference>
<evidence type="ECO:0000256" key="4">
    <source>
        <dbReference type="ARBA" id="ARBA00023157"/>
    </source>
</evidence>
<evidence type="ECO:0000313" key="9">
    <source>
        <dbReference type="EMBL" id="TVS29639.1"/>
    </source>
</evidence>
<comment type="function">
    <text evidence="6">Thiol-specific peroxidase that catalyzes the reduction of hydrogen peroxide and organic hydroperoxides to water and alcohols, respectively. Plays a role in cell protection against oxidative stress by detoxifying peroxides.</text>
</comment>
<dbReference type="NCBIfam" id="NF001808">
    <property type="entry name" value="PRK00522.1"/>
    <property type="match status" value="1"/>
</dbReference>
<sequence length="169" mass="17722">MATVTFKNDQTTTSGDLPAVGQKLPDFELVGGDLNPVTASDFAGERLVLNIFPSLDTGVCAASVRAFNKLAAGADNTEVLCISHDLPFAQQRFCAAEGIDKVIAASAFRSPFGEDFGLRLQGSPLEGLLARAVIVTDAEHNVVYTELVSEITNEPDYDAAEAALSGSNG</sequence>
<comment type="miscellaneous">
    <text evidence="6">The active site is a conserved redox-active cysteine residue, the peroxidatic cysteine (C(P)), which makes the nucleophilic attack on the peroxide substrate. The peroxide oxidizes the C(P)-SH to cysteine sulfenic acid (C(P)-SOH), which then reacts with another cysteine residue, the resolving cysteine (C(R)), to form a disulfide bridge. The disulfide is subsequently reduced by an appropriate electron donor to complete the catalytic cycle. In this atypical 2-Cys peroxiredoxin, C(R) is present in the same subunit to form an intramolecular disulfide. The disulfide is subsequently reduced by thioredoxin.</text>
</comment>
<dbReference type="PROSITE" id="PS01265">
    <property type="entry name" value="TPX"/>
    <property type="match status" value="1"/>
</dbReference>
<dbReference type="InterPro" id="IPR050455">
    <property type="entry name" value="Tpx_Peroxidase_subfamily"/>
</dbReference>
<dbReference type="HAMAP" id="MF_00269">
    <property type="entry name" value="Tpx"/>
    <property type="match status" value="1"/>
</dbReference>
<evidence type="ECO:0000259" key="7">
    <source>
        <dbReference type="PROSITE" id="PS51352"/>
    </source>
</evidence>
<dbReference type="Pfam" id="PF08534">
    <property type="entry name" value="Redoxin"/>
    <property type="match status" value="1"/>
</dbReference>
<evidence type="ECO:0000256" key="2">
    <source>
        <dbReference type="ARBA" id="ARBA00022862"/>
    </source>
</evidence>
<reference evidence="9 10" key="1">
    <citation type="submission" date="2018-12" db="EMBL/GenBank/DDBJ databases">
        <title>Corynebacterium sanguinis sp. nov., a clinically-associated and environmental corynebacterium.</title>
        <authorList>
            <person name="Gonzales-Siles L."/>
            <person name="Jaen-Luchoro D."/>
            <person name="Cardew S."/>
            <person name="Inganas E."/>
            <person name="Ohlen M."/>
            <person name="Jensie-Markopolous S."/>
            <person name="Pinyeiro-Iglesias B."/>
            <person name="Molin K."/>
            <person name="Skovbjerg S."/>
            <person name="Svensson-Stadler L."/>
            <person name="Funke G."/>
            <person name="Moore E.R.B."/>
        </authorList>
    </citation>
    <scope>NUCLEOTIDE SEQUENCE [LARGE SCALE GENOMIC DNA]</scope>
    <source>
        <strain evidence="9 10">58734</strain>
    </source>
</reference>
<dbReference type="InterPro" id="IPR013766">
    <property type="entry name" value="Thioredoxin_domain"/>
</dbReference>
<comment type="caution">
    <text evidence="9">The sequence shown here is derived from an EMBL/GenBank/DDBJ whole genome shotgun (WGS) entry which is preliminary data.</text>
</comment>
<dbReference type="EMBL" id="RXIR01000004">
    <property type="protein sequence ID" value="TVS29639.1"/>
    <property type="molecule type" value="Genomic_DNA"/>
</dbReference>
<reference evidence="8 11" key="2">
    <citation type="submission" date="2020-07" db="EMBL/GenBank/DDBJ databases">
        <authorList>
            <person name="Khare M."/>
        </authorList>
    </citation>
    <scope>NUCLEOTIDE SEQUENCE [LARGE SCALE GENOMIC DNA]</scope>
    <source>
        <strain evidence="8 11">P8776</strain>
    </source>
</reference>
<dbReference type="GO" id="GO:0008379">
    <property type="term" value="F:thioredoxin peroxidase activity"/>
    <property type="evidence" value="ECO:0007669"/>
    <property type="project" value="UniProtKB-UniRule"/>
</dbReference>
<dbReference type="RefSeq" id="WP_144318198.1">
    <property type="nucleotide sequence ID" value="NZ_CP038157.1"/>
</dbReference>
<dbReference type="InterPro" id="IPR018219">
    <property type="entry name" value="Tpx_CS"/>
</dbReference>
<gene>
    <name evidence="6 8" type="primary">tpx</name>
    <name evidence="9" type="ORF">EKI59_03220</name>
    <name evidence="8" type="ORF">H0H28_01655</name>
</gene>
<protein>
    <recommendedName>
        <fullName evidence="6">Thiol peroxidase</fullName>
        <shortName evidence="6">Tpx</shortName>
        <ecNumber evidence="6">1.11.1.24</ecNumber>
    </recommendedName>
    <alternativeName>
        <fullName evidence="6">Peroxiredoxin tpx</fullName>
        <shortName evidence="6">Prx</shortName>
    </alternativeName>
    <alternativeName>
        <fullName evidence="6">Thioredoxin peroxidase</fullName>
    </alternativeName>
    <alternativeName>
        <fullName evidence="6">Thioredoxin-dependent peroxiredoxin</fullName>
    </alternativeName>
</protein>
<comment type="catalytic activity">
    <reaction evidence="6">
        <text>a hydroperoxide + [thioredoxin]-dithiol = an alcohol + [thioredoxin]-disulfide + H2O</text>
        <dbReference type="Rhea" id="RHEA:62620"/>
        <dbReference type="Rhea" id="RHEA-COMP:10698"/>
        <dbReference type="Rhea" id="RHEA-COMP:10700"/>
        <dbReference type="ChEBI" id="CHEBI:15377"/>
        <dbReference type="ChEBI" id="CHEBI:29950"/>
        <dbReference type="ChEBI" id="CHEBI:30879"/>
        <dbReference type="ChEBI" id="CHEBI:35924"/>
        <dbReference type="ChEBI" id="CHEBI:50058"/>
        <dbReference type="EC" id="1.11.1.24"/>
    </reaction>
</comment>
<keyword evidence="5 6" id="KW-0676">Redox-active center</keyword>
<dbReference type="Gene3D" id="3.40.30.10">
    <property type="entry name" value="Glutaredoxin"/>
    <property type="match status" value="1"/>
</dbReference>